<dbReference type="AlphaFoldDB" id="A0A1W9YSM4"/>
<protein>
    <submittedName>
        <fullName evidence="2">Urease accessory protein</fullName>
    </submittedName>
</protein>
<keyword evidence="3" id="KW-1185">Reference proteome</keyword>
<dbReference type="STRING" id="564198.BST17_20140"/>
<organism evidence="2 3">
    <name type="scientific">Mycolicibacterium bacteremicum</name>
    <name type="common">Mycobacterium bacteremicum</name>
    <dbReference type="NCBI Taxonomy" id="564198"/>
    <lineage>
        <taxon>Bacteria</taxon>
        <taxon>Bacillati</taxon>
        <taxon>Actinomycetota</taxon>
        <taxon>Actinomycetes</taxon>
        <taxon>Mycobacteriales</taxon>
        <taxon>Mycobacteriaceae</taxon>
        <taxon>Mycolicibacterium</taxon>
    </lineage>
</organism>
<sequence length="208" mass="22088">MRSDVLLVARPGRGPHIECTGGLTARRTGTDTVHLLSAAATPLGGDTIAVRIIVEAGAKLRVRSVAATLVLPSVATPESHSTWDFQVHGALDVDPEPTVIAGSSRHLTLTRLHLGDTGRARIRERIQIGRQGEPDGYWTGSLHADVVGTPLLRHRVELGTDSVADDEITAPRACISELRYPQTDFDGAGTVLELAAGGALSTWQGERL</sequence>
<evidence type="ECO:0000313" key="2">
    <source>
        <dbReference type="EMBL" id="ORA03071.1"/>
    </source>
</evidence>
<name>A0A1W9YSM4_MYCBA</name>
<dbReference type="InterPro" id="IPR002669">
    <property type="entry name" value="UreD"/>
</dbReference>
<gene>
    <name evidence="2" type="ORF">BST17_20140</name>
</gene>
<evidence type="ECO:0000313" key="3">
    <source>
        <dbReference type="Proteomes" id="UP000192366"/>
    </source>
</evidence>
<proteinExistence type="predicted"/>
<dbReference type="OrthoDB" id="8677206at2"/>
<dbReference type="GO" id="GO:0016151">
    <property type="term" value="F:nickel cation binding"/>
    <property type="evidence" value="ECO:0007669"/>
    <property type="project" value="InterPro"/>
</dbReference>
<reference evidence="2 3" key="1">
    <citation type="submission" date="2017-02" db="EMBL/GenBank/DDBJ databases">
        <title>The new phylogeny of genus Mycobacterium.</title>
        <authorList>
            <person name="Tortoli E."/>
            <person name="Trovato A."/>
            <person name="Cirillo D.M."/>
        </authorList>
    </citation>
    <scope>NUCLEOTIDE SEQUENCE [LARGE SCALE GENOMIC DNA]</scope>
    <source>
        <strain evidence="2 3">DSM 45578</strain>
    </source>
</reference>
<comment type="caution">
    <text evidence="2">The sequence shown here is derived from an EMBL/GenBank/DDBJ whole genome shotgun (WGS) entry which is preliminary data.</text>
</comment>
<dbReference type="EMBL" id="MVHJ01000020">
    <property type="protein sequence ID" value="ORA03071.1"/>
    <property type="molecule type" value="Genomic_DNA"/>
</dbReference>
<dbReference type="RefSeq" id="WP_083060675.1">
    <property type="nucleotide sequence ID" value="NZ_JACKVM010000011.1"/>
</dbReference>
<dbReference type="Pfam" id="PF01774">
    <property type="entry name" value="UreD"/>
    <property type="match status" value="1"/>
</dbReference>
<dbReference type="Proteomes" id="UP000192366">
    <property type="component" value="Unassembled WGS sequence"/>
</dbReference>
<evidence type="ECO:0000256" key="1">
    <source>
        <dbReference type="ARBA" id="ARBA00023186"/>
    </source>
</evidence>
<keyword evidence="1" id="KW-0143">Chaperone</keyword>
<accession>A0A1W9YSM4</accession>